<protein>
    <submittedName>
        <fullName evidence="1">Uncharacterized protein</fullName>
    </submittedName>
</protein>
<evidence type="ECO:0000313" key="2">
    <source>
        <dbReference type="Proteomes" id="UP001219605"/>
    </source>
</evidence>
<name>A0ABY7ZMM7_9ACTN</name>
<dbReference type="EMBL" id="CP118615">
    <property type="protein sequence ID" value="WDZ84016.1"/>
    <property type="molecule type" value="Genomic_DNA"/>
</dbReference>
<organism evidence="1 2">
    <name type="scientific">Micromonospora cathayae</name>
    <dbReference type="NCBI Taxonomy" id="3028804"/>
    <lineage>
        <taxon>Bacteria</taxon>
        <taxon>Bacillati</taxon>
        <taxon>Actinomycetota</taxon>
        <taxon>Actinomycetes</taxon>
        <taxon>Micromonosporales</taxon>
        <taxon>Micromonosporaceae</taxon>
        <taxon>Micromonospora</taxon>
    </lineage>
</organism>
<accession>A0ABY7ZMM7</accession>
<sequence length="142" mass="15544">MTAAMEGHENVVRAESLHRRDEVLLFGQLVEIFDVQPVVDFPTCVNLVIRPRHGGQPRETLVPRGMMLLGMRLPRLLRLSCAGGCGRVARTPVDLAQGPVPDVWCPSCLDRIDEESTPPPFAAPPVPSTAPWFASHAPAGRY</sequence>
<dbReference type="Proteomes" id="UP001219605">
    <property type="component" value="Chromosome"/>
</dbReference>
<evidence type="ECO:0000313" key="1">
    <source>
        <dbReference type="EMBL" id="WDZ84016.1"/>
    </source>
</evidence>
<proteinExistence type="predicted"/>
<reference evidence="1 2" key="1">
    <citation type="submission" date="2023-02" db="EMBL/GenBank/DDBJ databases">
        <authorList>
            <person name="Mo P."/>
        </authorList>
    </citation>
    <scope>NUCLEOTIDE SEQUENCE [LARGE SCALE GENOMIC DNA]</scope>
    <source>
        <strain evidence="1 2">HUAS 3</strain>
    </source>
</reference>
<keyword evidence="2" id="KW-1185">Reference proteome</keyword>
<dbReference type="RefSeq" id="WP_275030573.1">
    <property type="nucleotide sequence ID" value="NZ_CP118615.1"/>
</dbReference>
<gene>
    <name evidence="1" type="ORF">PVK37_26670</name>
</gene>